<proteinExistence type="predicted"/>
<organism evidence="1 2">
    <name type="scientific">Bythopirellula polymerisocia</name>
    <dbReference type="NCBI Taxonomy" id="2528003"/>
    <lineage>
        <taxon>Bacteria</taxon>
        <taxon>Pseudomonadati</taxon>
        <taxon>Planctomycetota</taxon>
        <taxon>Planctomycetia</taxon>
        <taxon>Pirellulales</taxon>
        <taxon>Lacipirellulaceae</taxon>
        <taxon>Bythopirellula</taxon>
    </lineage>
</organism>
<gene>
    <name evidence="1" type="ORF">Pla144_23170</name>
</gene>
<evidence type="ECO:0000313" key="2">
    <source>
        <dbReference type="Proteomes" id="UP000318437"/>
    </source>
</evidence>
<dbReference type="RefSeq" id="WP_146450734.1">
    <property type="nucleotide sequence ID" value="NZ_SJPS01000003.1"/>
</dbReference>
<protein>
    <submittedName>
        <fullName evidence="1">Uncharacterized protein</fullName>
    </submittedName>
</protein>
<sequence length="197" mass="22435">MNDDIADREMFELLIADLQGCADYAVEIAKEIDPNWESLNRPQCISFSYKKAYNGRIGLDKLNHDTLALAHALLEDVKDAIEKSKTLKTKLSLENASDLSRKAYFVGLSTGFLMCLQTDTLRDGASLAGKRPIGGKKTKKLATPEEEQWLREEYRLHRGQRELCKKISNALFYKHGKRACDKTVRNRLRELGLWETA</sequence>
<name>A0A5C6CSK9_9BACT</name>
<dbReference type="Proteomes" id="UP000318437">
    <property type="component" value="Unassembled WGS sequence"/>
</dbReference>
<dbReference type="OrthoDB" id="294530at2"/>
<dbReference type="EMBL" id="SJPS01000003">
    <property type="protein sequence ID" value="TWU27540.1"/>
    <property type="molecule type" value="Genomic_DNA"/>
</dbReference>
<evidence type="ECO:0000313" key="1">
    <source>
        <dbReference type="EMBL" id="TWU27540.1"/>
    </source>
</evidence>
<accession>A0A5C6CSK9</accession>
<reference evidence="1 2" key="1">
    <citation type="submission" date="2019-02" db="EMBL/GenBank/DDBJ databases">
        <title>Deep-cultivation of Planctomycetes and their phenomic and genomic characterization uncovers novel biology.</title>
        <authorList>
            <person name="Wiegand S."/>
            <person name="Jogler M."/>
            <person name="Boedeker C."/>
            <person name="Pinto D."/>
            <person name="Vollmers J."/>
            <person name="Rivas-Marin E."/>
            <person name="Kohn T."/>
            <person name="Peeters S.H."/>
            <person name="Heuer A."/>
            <person name="Rast P."/>
            <person name="Oberbeckmann S."/>
            <person name="Bunk B."/>
            <person name="Jeske O."/>
            <person name="Meyerdierks A."/>
            <person name="Storesund J.E."/>
            <person name="Kallscheuer N."/>
            <person name="Luecker S."/>
            <person name="Lage O.M."/>
            <person name="Pohl T."/>
            <person name="Merkel B.J."/>
            <person name="Hornburger P."/>
            <person name="Mueller R.-W."/>
            <person name="Bruemmer F."/>
            <person name="Labrenz M."/>
            <person name="Spormann A.M."/>
            <person name="Op Den Camp H."/>
            <person name="Overmann J."/>
            <person name="Amann R."/>
            <person name="Jetten M.S.M."/>
            <person name="Mascher T."/>
            <person name="Medema M.H."/>
            <person name="Devos D.P."/>
            <person name="Kaster A.-K."/>
            <person name="Ovreas L."/>
            <person name="Rohde M."/>
            <person name="Galperin M.Y."/>
            <person name="Jogler C."/>
        </authorList>
    </citation>
    <scope>NUCLEOTIDE SEQUENCE [LARGE SCALE GENOMIC DNA]</scope>
    <source>
        <strain evidence="1 2">Pla144</strain>
    </source>
</reference>
<keyword evidence="2" id="KW-1185">Reference proteome</keyword>
<comment type="caution">
    <text evidence="1">The sequence shown here is derived from an EMBL/GenBank/DDBJ whole genome shotgun (WGS) entry which is preliminary data.</text>
</comment>
<dbReference type="AlphaFoldDB" id="A0A5C6CSK9"/>